<reference evidence="1" key="1">
    <citation type="submission" date="2022-05" db="EMBL/GenBank/DDBJ databases">
        <title>The Musa troglodytarum L. genome provides insights into the mechanism of non-climacteric behaviour and enrichment of carotenoids.</title>
        <authorList>
            <person name="Wang J."/>
        </authorList>
    </citation>
    <scope>NUCLEOTIDE SEQUENCE</scope>
    <source>
        <tissue evidence="1">Leaf</tissue>
    </source>
</reference>
<keyword evidence="2" id="KW-1185">Reference proteome</keyword>
<sequence>MALLAEAVLPSYAATTELQWWGNVAASLCCSVDTESTTLSWLETLFARRLLSAGAGKHKKASDHVNDA</sequence>
<dbReference type="AlphaFoldDB" id="A0A9E7EU36"/>
<dbReference type="EMBL" id="CP097503">
    <property type="protein sequence ID" value="URD82641.1"/>
    <property type="molecule type" value="Genomic_DNA"/>
</dbReference>
<organism evidence="1 2">
    <name type="scientific">Musa troglodytarum</name>
    <name type="common">fe'i banana</name>
    <dbReference type="NCBI Taxonomy" id="320322"/>
    <lineage>
        <taxon>Eukaryota</taxon>
        <taxon>Viridiplantae</taxon>
        <taxon>Streptophyta</taxon>
        <taxon>Embryophyta</taxon>
        <taxon>Tracheophyta</taxon>
        <taxon>Spermatophyta</taxon>
        <taxon>Magnoliopsida</taxon>
        <taxon>Liliopsida</taxon>
        <taxon>Zingiberales</taxon>
        <taxon>Musaceae</taxon>
        <taxon>Musa</taxon>
    </lineage>
</organism>
<proteinExistence type="predicted"/>
<evidence type="ECO:0000313" key="1">
    <source>
        <dbReference type="EMBL" id="URD82641.1"/>
    </source>
</evidence>
<protein>
    <submittedName>
        <fullName evidence="1">Uncharacterized protein</fullName>
    </submittedName>
</protein>
<dbReference type="Proteomes" id="UP001055439">
    <property type="component" value="Chromosome 10"/>
</dbReference>
<evidence type="ECO:0000313" key="2">
    <source>
        <dbReference type="Proteomes" id="UP001055439"/>
    </source>
</evidence>
<name>A0A9E7EU36_9LILI</name>
<accession>A0A9E7EU36</accession>
<gene>
    <name evidence="1" type="ORF">MUK42_17988</name>
</gene>